<dbReference type="InterPro" id="IPR051991">
    <property type="entry name" value="Mitoribosomal_protein_bL32"/>
</dbReference>
<evidence type="ECO:0000313" key="2">
    <source>
        <dbReference type="EMBL" id="PHT72820.1"/>
    </source>
</evidence>
<reference evidence="2 3" key="1">
    <citation type="journal article" date="2014" name="Nat. Genet.">
        <title>Genome sequence of the hot pepper provides insights into the evolution of pungency in Capsicum species.</title>
        <authorList>
            <person name="Kim S."/>
            <person name="Park M."/>
            <person name="Yeom S.I."/>
            <person name="Kim Y.M."/>
            <person name="Lee J.M."/>
            <person name="Lee H.A."/>
            <person name="Seo E."/>
            <person name="Choi J."/>
            <person name="Cheong K."/>
            <person name="Kim K.T."/>
            <person name="Jung K."/>
            <person name="Lee G.W."/>
            <person name="Oh S.K."/>
            <person name="Bae C."/>
            <person name="Kim S.B."/>
            <person name="Lee H.Y."/>
            <person name="Kim S.Y."/>
            <person name="Kim M.S."/>
            <person name="Kang B.C."/>
            <person name="Jo Y.D."/>
            <person name="Yang H.B."/>
            <person name="Jeong H.J."/>
            <person name="Kang W.H."/>
            <person name="Kwon J.K."/>
            <person name="Shin C."/>
            <person name="Lim J.Y."/>
            <person name="Park J.H."/>
            <person name="Huh J.H."/>
            <person name="Kim J.S."/>
            <person name="Kim B.D."/>
            <person name="Cohen O."/>
            <person name="Paran I."/>
            <person name="Suh M.C."/>
            <person name="Lee S.B."/>
            <person name="Kim Y.K."/>
            <person name="Shin Y."/>
            <person name="Noh S.J."/>
            <person name="Park J."/>
            <person name="Seo Y.S."/>
            <person name="Kwon S.Y."/>
            <person name="Kim H.A."/>
            <person name="Park J.M."/>
            <person name="Kim H.J."/>
            <person name="Choi S.B."/>
            <person name="Bosland P.W."/>
            <person name="Reeves G."/>
            <person name="Jo S.H."/>
            <person name="Lee B.W."/>
            <person name="Cho H.T."/>
            <person name="Choi H.S."/>
            <person name="Lee M.S."/>
            <person name="Yu Y."/>
            <person name="Do Choi Y."/>
            <person name="Park B.S."/>
            <person name="van Deynze A."/>
            <person name="Ashrafi H."/>
            <person name="Hill T."/>
            <person name="Kim W.T."/>
            <person name="Pai H.S."/>
            <person name="Ahn H.K."/>
            <person name="Yeam I."/>
            <person name="Giovannoni J.J."/>
            <person name="Rose J.K."/>
            <person name="Sorensen I."/>
            <person name="Lee S.J."/>
            <person name="Kim R.W."/>
            <person name="Choi I.Y."/>
            <person name="Choi B.S."/>
            <person name="Lim J.S."/>
            <person name="Lee Y.H."/>
            <person name="Choi D."/>
        </authorList>
    </citation>
    <scope>NUCLEOTIDE SEQUENCE [LARGE SCALE GENOMIC DNA]</scope>
    <source>
        <strain evidence="3">cv. CM334</strain>
    </source>
</reference>
<reference evidence="2 3" key="2">
    <citation type="journal article" date="2017" name="Genome Biol.">
        <title>New reference genome sequences of hot pepper reveal the massive evolution of plant disease-resistance genes by retroduplication.</title>
        <authorList>
            <person name="Kim S."/>
            <person name="Park J."/>
            <person name="Yeom S.I."/>
            <person name="Kim Y.M."/>
            <person name="Seo E."/>
            <person name="Kim K.T."/>
            <person name="Kim M.S."/>
            <person name="Lee J.M."/>
            <person name="Cheong K."/>
            <person name="Shin H.S."/>
            <person name="Kim S.B."/>
            <person name="Han K."/>
            <person name="Lee J."/>
            <person name="Park M."/>
            <person name="Lee H.A."/>
            <person name="Lee H.Y."/>
            <person name="Lee Y."/>
            <person name="Oh S."/>
            <person name="Lee J.H."/>
            <person name="Choi E."/>
            <person name="Choi E."/>
            <person name="Lee S.E."/>
            <person name="Jeon J."/>
            <person name="Kim H."/>
            <person name="Choi G."/>
            <person name="Song H."/>
            <person name="Lee J."/>
            <person name="Lee S.C."/>
            <person name="Kwon J.K."/>
            <person name="Lee H.Y."/>
            <person name="Koo N."/>
            <person name="Hong Y."/>
            <person name="Kim R.W."/>
            <person name="Kang W.H."/>
            <person name="Huh J.H."/>
            <person name="Kang B.C."/>
            <person name="Yang T.J."/>
            <person name="Lee Y.H."/>
            <person name="Bennetzen J.L."/>
            <person name="Choi D."/>
        </authorList>
    </citation>
    <scope>NUCLEOTIDE SEQUENCE [LARGE SCALE GENOMIC DNA]</scope>
    <source>
        <strain evidence="3">cv. CM334</strain>
    </source>
</reference>
<evidence type="ECO:0000313" key="3">
    <source>
        <dbReference type="Proteomes" id="UP000222542"/>
    </source>
</evidence>
<evidence type="ECO:0000256" key="1">
    <source>
        <dbReference type="SAM" id="MobiDB-lite"/>
    </source>
</evidence>
<feature type="region of interest" description="Disordered" evidence="1">
    <location>
        <begin position="55"/>
        <end position="109"/>
    </location>
</feature>
<dbReference type="Gramene" id="PHT72820">
    <property type="protein sequence ID" value="PHT72820"/>
    <property type="gene ID" value="T459_23605"/>
</dbReference>
<dbReference type="GO" id="GO:0003735">
    <property type="term" value="F:structural constituent of ribosome"/>
    <property type="evidence" value="ECO:0000318"/>
    <property type="project" value="GO_Central"/>
</dbReference>
<protein>
    <submittedName>
        <fullName evidence="2">Uncharacterized protein</fullName>
    </submittedName>
</protein>
<sequence>MMHSLGLSERATRSKKHYKFAYYRLLQLCEELDELPYEGENDNVCDSQVNESNLNLNSSEQGQDIDLRDPPCVATKGRPNSLRRKGGLDSSRKVKKGSSQKKKRKSKITKKGKEIRKLFFLIYEGRPAPGKELIDEFNVLEANMWNDVSLNKGSGAPISIVMLLSDDTVVNWSTTTSPSLVLPENENNNNVGFMFPNSPFIAGSMELMAVPKKKVSGEGVKVAMRRNAIAGLDTGDGKTNIAVMMIIEKLGKH</sequence>
<proteinExistence type="predicted"/>
<dbReference type="EMBL" id="AYRZ02000009">
    <property type="protein sequence ID" value="PHT72820.1"/>
    <property type="molecule type" value="Genomic_DNA"/>
</dbReference>
<dbReference type="GO" id="GO:0005762">
    <property type="term" value="C:mitochondrial large ribosomal subunit"/>
    <property type="evidence" value="ECO:0000318"/>
    <property type="project" value="GO_Central"/>
</dbReference>
<dbReference type="AlphaFoldDB" id="A0A2G2YST8"/>
<comment type="caution">
    <text evidence="2">The sequence shown here is derived from an EMBL/GenBank/DDBJ whole genome shotgun (WGS) entry which is preliminary data.</text>
</comment>
<dbReference type="PANTHER" id="PTHR21026:SF10">
    <property type="entry name" value="RIBOSOMAL PROTEIN L32"/>
    <property type="match status" value="1"/>
</dbReference>
<dbReference type="PANTHER" id="PTHR21026">
    <property type="entry name" value="39S RIBOSOMAL PROTEIN L32, MITOCHONDRIAL"/>
    <property type="match status" value="1"/>
</dbReference>
<feature type="compositionally biased region" description="Basic residues" evidence="1">
    <location>
        <begin position="93"/>
        <end position="109"/>
    </location>
</feature>
<gene>
    <name evidence="2" type="ORF">T459_23605</name>
</gene>
<accession>A0A2G2YST8</accession>
<keyword evidence="3" id="KW-1185">Reference proteome</keyword>
<dbReference type="Proteomes" id="UP000222542">
    <property type="component" value="Unassembled WGS sequence"/>
</dbReference>
<name>A0A2G2YST8_CAPAN</name>
<organism evidence="2 3">
    <name type="scientific">Capsicum annuum</name>
    <name type="common">Capsicum pepper</name>
    <dbReference type="NCBI Taxonomy" id="4072"/>
    <lineage>
        <taxon>Eukaryota</taxon>
        <taxon>Viridiplantae</taxon>
        <taxon>Streptophyta</taxon>
        <taxon>Embryophyta</taxon>
        <taxon>Tracheophyta</taxon>
        <taxon>Spermatophyta</taxon>
        <taxon>Magnoliopsida</taxon>
        <taxon>eudicotyledons</taxon>
        <taxon>Gunneridae</taxon>
        <taxon>Pentapetalae</taxon>
        <taxon>asterids</taxon>
        <taxon>lamiids</taxon>
        <taxon>Solanales</taxon>
        <taxon>Solanaceae</taxon>
        <taxon>Solanoideae</taxon>
        <taxon>Capsiceae</taxon>
        <taxon>Capsicum</taxon>
    </lineage>
</organism>
<dbReference type="STRING" id="4072.A0A2G2YST8"/>